<name>A0A179F1T2_METCM</name>
<dbReference type="AlphaFoldDB" id="A0A179F1T2"/>
<dbReference type="RefSeq" id="XP_022283997.1">
    <property type="nucleotide sequence ID" value="XM_022428798.1"/>
</dbReference>
<comment type="caution">
    <text evidence="1">The sequence shown here is derived from an EMBL/GenBank/DDBJ whole genome shotgun (WGS) entry which is preliminary data.</text>
</comment>
<evidence type="ECO:0000313" key="1">
    <source>
        <dbReference type="EMBL" id="OAQ59039.2"/>
    </source>
</evidence>
<dbReference type="EMBL" id="LSBJ02000012">
    <property type="protein sequence ID" value="OAQ59039.2"/>
    <property type="molecule type" value="Genomic_DNA"/>
</dbReference>
<organism evidence="1 2">
    <name type="scientific">Pochonia chlamydosporia 170</name>
    <dbReference type="NCBI Taxonomy" id="1380566"/>
    <lineage>
        <taxon>Eukaryota</taxon>
        <taxon>Fungi</taxon>
        <taxon>Dikarya</taxon>
        <taxon>Ascomycota</taxon>
        <taxon>Pezizomycotina</taxon>
        <taxon>Sordariomycetes</taxon>
        <taxon>Hypocreomycetidae</taxon>
        <taxon>Hypocreales</taxon>
        <taxon>Clavicipitaceae</taxon>
        <taxon>Pochonia</taxon>
    </lineage>
</organism>
<evidence type="ECO:0000313" key="2">
    <source>
        <dbReference type="Proteomes" id="UP000078397"/>
    </source>
</evidence>
<protein>
    <submittedName>
        <fullName evidence="1">Uncharacterized protein</fullName>
    </submittedName>
</protein>
<reference evidence="1 2" key="1">
    <citation type="journal article" date="2016" name="PLoS Pathog.">
        <title>Biosynthesis of antibiotic leucinostatins in bio-control fungus Purpureocillium lilacinum and their inhibition on phytophthora revealed by genome mining.</title>
        <authorList>
            <person name="Wang G."/>
            <person name="Liu Z."/>
            <person name="Lin R."/>
            <person name="Li E."/>
            <person name="Mao Z."/>
            <person name="Ling J."/>
            <person name="Yang Y."/>
            <person name="Yin W.B."/>
            <person name="Xie B."/>
        </authorList>
    </citation>
    <scope>NUCLEOTIDE SEQUENCE [LARGE SCALE GENOMIC DNA]</scope>
    <source>
        <strain evidence="1">170</strain>
    </source>
</reference>
<dbReference type="OrthoDB" id="5552418at2759"/>
<gene>
    <name evidence="1" type="ORF">VFPPC_11961</name>
</gene>
<dbReference type="Proteomes" id="UP000078397">
    <property type="component" value="Unassembled WGS sequence"/>
</dbReference>
<accession>A0A179F1T2</accession>
<sequence length="220" mass="24454">MYNALQKPAQQAFRDTWRCTGRQHAAMQMMPSDVMLGYIADYTSAGLPTSLLKSGQGPGSCYQPQSTGIDYPSNVSEVQQSGGSSHEMLGSRATDDTITMKWNSFRQQLGTVFRDISDGQLHAASGTLLELSKWFLPQVAQLGLHEDDASLHEERLDIWNDFNHGWLGLIFQQKTLMTSGQTSDSRGLMTQGKIEEMCDELIRLCDGLEPHGLVDYQYGP</sequence>
<keyword evidence="2" id="KW-1185">Reference proteome</keyword>
<proteinExistence type="predicted"/>
<dbReference type="KEGG" id="pchm:VFPPC_11961"/>
<dbReference type="GeneID" id="28853987"/>